<dbReference type="InterPro" id="IPR000160">
    <property type="entry name" value="GGDEF_dom"/>
</dbReference>
<dbReference type="STRING" id="1121324.CLIT_4c00900"/>
<feature type="domain" description="GGDEF" evidence="2">
    <location>
        <begin position="438"/>
        <end position="593"/>
    </location>
</feature>
<evidence type="ECO:0000259" key="2">
    <source>
        <dbReference type="PROSITE" id="PS50887"/>
    </source>
</evidence>
<dbReference type="SUPFAM" id="SSF55073">
    <property type="entry name" value="Nucleotide cyclase"/>
    <property type="match status" value="1"/>
</dbReference>
<dbReference type="Gene3D" id="3.20.20.450">
    <property type="entry name" value="EAL domain"/>
    <property type="match status" value="1"/>
</dbReference>
<dbReference type="OrthoDB" id="9813903at2"/>
<dbReference type="InterPro" id="IPR046342">
    <property type="entry name" value="CBS_dom_sf"/>
</dbReference>
<dbReference type="EMBL" id="JJMM01000004">
    <property type="protein sequence ID" value="KDR96253.1"/>
    <property type="molecule type" value="Genomic_DNA"/>
</dbReference>
<gene>
    <name evidence="3" type="primary">cph1</name>
    <name evidence="3" type="ORF">CLIT_4c00900</name>
</gene>
<dbReference type="eggNOG" id="COG2200">
    <property type="taxonomic scope" value="Bacteria"/>
</dbReference>
<evidence type="ECO:0000313" key="4">
    <source>
        <dbReference type="Proteomes" id="UP000027946"/>
    </source>
</evidence>
<organism evidence="3 4">
    <name type="scientific">Peptoclostridium litorale DSM 5388</name>
    <dbReference type="NCBI Taxonomy" id="1121324"/>
    <lineage>
        <taxon>Bacteria</taxon>
        <taxon>Bacillati</taxon>
        <taxon>Bacillota</taxon>
        <taxon>Clostridia</taxon>
        <taxon>Peptostreptococcales</taxon>
        <taxon>Peptoclostridiaceae</taxon>
        <taxon>Peptoclostridium</taxon>
    </lineage>
</organism>
<dbReference type="NCBIfam" id="TIGR00254">
    <property type="entry name" value="GGDEF"/>
    <property type="match status" value="1"/>
</dbReference>
<dbReference type="SMART" id="SM00267">
    <property type="entry name" value="GGDEF"/>
    <property type="match status" value="1"/>
</dbReference>
<dbReference type="Pfam" id="PF00563">
    <property type="entry name" value="EAL"/>
    <property type="match status" value="1"/>
</dbReference>
<dbReference type="InterPro" id="IPR043128">
    <property type="entry name" value="Rev_trsase/Diguanyl_cyclase"/>
</dbReference>
<dbReference type="RefSeq" id="WP_038261960.1">
    <property type="nucleotide sequence ID" value="NZ_FSRH01000009.1"/>
</dbReference>
<dbReference type="InterPro" id="IPR001633">
    <property type="entry name" value="EAL_dom"/>
</dbReference>
<name>A0A069RHI8_PEPLI</name>
<dbReference type="CDD" id="cd01948">
    <property type="entry name" value="EAL"/>
    <property type="match status" value="1"/>
</dbReference>
<dbReference type="PANTHER" id="PTHR33121:SF76">
    <property type="entry name" value="SIGNALING PROTEIN"/>
    <property type="match status" value="1"/>
</dbReference>
<dbReference type="GO" id="GO:0071111">
    <property type="term" value="F:cyclic-guanylate-specific phosphodiesterase activity"/>
    <property type="evidence" value="ECO:0007669"/>
    <property type="project" value="InterPro"/>
</dbReference>
<dbReference type="PROSITE" id="PS50883">
    <property type="entry name" value="EAL"/>
    <property type="match status" value="1"/>
</dbReference>
<dbReference type="CDD" id="cd04598">
    <property type="entry name" value="CBS_pair_GGDEF_EAL"/>
    <property type="match status" value="1"/>
</dbReference>
<comment type="caution">
    <text evidence="3">The sequence shown here is derived from an EMBL/GenBank/DDBJ whole genome shotgun (WGS) entry which is preliminary data.</text>
</comment>
<dbReference type="SMART" id="SM00052">
    <property type="entry name" value="EAL"/>
    <property type="match status" value="1"/>
</dbReference>
<dbReference type="SUPFAM" id="SSF141868">
    <property type="entry name" value="EAL domain-like"/>
    <property type="match status" value="1"/>
</dbReference>
<dbReference type="InterPro" id="IPR035919">
    <property type="entry name" value="EAL_sf"/>
</dbReference>
<protein>
    <submittedName>
        <fullName evidence="3">Phytochrome-like protein Cph2</fullName>
    </submittedName>
</protein>
<sequence length="593" mass="67434">MDVVGQERRQKRFNEFKRILETADITTVFQPIVSLKNGNTIGYEALSRGPLDSELTSPEVLFRTADELSMVWDLELLCRTKAIERSQCIKSDKYLFINIDPNIIKDEKFRRGFTKEFLRNHNISPKSIIFEITERTAIEDYAAFCDVLKNYTGQGYKIAIDDMGAGYSGLKTITKTRPHYIKIDMELIRGIDRDSFKQALIKNFVNLSISTNINIIAEGIETEEELQTLIRLGVYAGQGYFLQRPAGTFLEIPEVIKNKIAKYNSLSNNVFDYSSTYHYIGAITEEQQALGQDTLCIDVKRHLDENILDGVCLVEDEIPKGLIMQNNLNSAMAKQYGIPLYSRKPISLIMDYNPLIVDYYTPINTVSELAMDRDSARIYDCIIITKGFKYSGLVSIKKLLQYTTAMEKSYARELNPLTGLAGNVIINRVLTDTISYSKNCCIVYADLDNFKSYNDVYGFENGDKIIKLAANIIEKRVKSKHPFNCFVGHIGGDDFLFITEGGIEDSNLLCWDIIDDFDKEVLQFFNELDKNNGFIETWDRSGKTVRFDLTSISLAGFSGDPSSFNGPDHISNHMTKLKKRVKKLPGSNYVIFE</sequence>
<dbReference type="PROSITE" id="PS50887">
    <property type="entry name" value="GGDEF"/>
    <property type="match status" value="1"/>
</dbReference>
<dbReference type="SUPFAM" id="SSF54631">
    <property type="entry name" value="CBS-domain pair"/>
    <property type="match status" value="1"/>
</dbReference>
<evidence type="ECO:0000313" key="3">
    <source>
        <dbReference type="EMBL" id="KDR96253.1"/>
    </source>
</evidence>
<dbReference type="AlphaFoldDB" id="A0A069RHI8"/>
<proteinExistence type="predicted"/>
<dbReference type="Proteomes" id="UP000027946">
    <property type="component" value="Unassembled WGS sequence"/>
</dbReference>
<evidence type="ECO:0000259" key="1">
    <source>
        <dbReference type="PROSITE" id="PS50883"/>
    </source>
</evidence>
<reference evidence="3 4" key="1">
    <citation type="submission" date="2014-03" db="EMBL/GenBank/DDBJ databases">
        <title>Genome sequence of Clostridium litorale W6, DSM 5388.</title>
        <authorList>
            <person name="Poehlein A."/>
            <person name="Jagirdar A."/>
            <person name="Khonsari B."/>
            <person name="Chibani C.M."/>
            <person name="Gutierrez Gutierrez D.A."/>
            <person name="Davydova E."/>
            <person name="Alghaithi H.S."/>
            <person name="Nair K.P."/>
            <person name="Dhamotharan K."/>
            <person name="Chandran L."/>
            <person name="G W."/>
            <person name="Daniel R."/>
        </authorList>
    </citation>
    <scope>NUCLEOTIDE SEQUENCE [LARGE SCALE GENOMIC DNA]</scope>
    <source>
        <strain evidence="3 4">W6</strain>
    </source>
</reference>
<dbReference type="Gene3D" id="3.30.70.270">
    <property type="match status" value="1"/>
</dbReference>
<dbReference type="Pfam" id="PF00990">
    <property type="entry name" value="GGDEF"/>
    <property type="match status" value="1"/>
</dbReference>
<feature type="domain" description="EAL" evidence="1">
    <location>
        <begin position="9"/>
        <end position="259"/>
    </location>
</feature>
<dbReference type="PANTHER" id="PTHR33121">
    <property type="entry name" value="CYCLIC DI-GMP PHOSPHODIESTERASE PDEF"/>
    <property type="match status" value="1"/>
</dbReference>
<dbReference type="InterPro" id="IPR050706">
    <property type="entry name" value="Cyclic-di-GMP_PDE-like"/>
</dbReference>
<dbReference type="eggNOG" id="COG2199">
    <property type="taxonomic scope" value="Bacteria"/>
</dbReference>
<accession>A0A069RHI8</accession>
<dbReference type="InterPro" id="IPR029787">
    <property type="entry name" value="Nucleotide_cyclase"/>
</dbReference>
<dbReference type="eggNOG" id="COG0517">
    <property type="taxonomic scope" value="Bacteria"/>
</dbReference>
<keyword evidence="4" id="KW-1185">Reference proteome</keyword>